<reference evidence="1 3" key="1">
    <citation type="journal article" date="2017" name="Lancet Infect. Dis.">
        <title>Global outbreak of severe Mycobacterium chimaera disease after cardiac surgery: a molecular epidemiological study.</title>
        <authorList>
            <person name="van Ingen J."/>
            <person name="Kohl T."/>
            <person name="Kranzer K."/>
            <person name="Hasse B."/>
            <person name="Keller P."/>
            <person name="Szafranska A."/>
            <person name="Hillemann D."/>
            <person name="Chand M."/>
            <person name="Schreiber P."/>
            <person name="Sommerstein R."/>
            <person name="Berger C."/>
            <person name="Genoni M."/>
            <person name="Ruegg C."/>
            <person name="Troillet N."/>
            <person name="Widmer A.F."/>
            <person name="Becker S.L."/>
            <person name="Herrmann M."/>
            <person name="Eckmanns T."/>
            <person name="Haller S."/>
            <person name="Hoeller C."/>
            <person name="Debast S.B."/>
            <person name="Wolfhagen M.J."/>
            <person name="Hopman J."/>
            <person name="Kluytmans J."/>
            <person name="Langelaar M."/>
            <person name="Notermans D.W."/>
            <person name="ten Oever J."/>
            <person name="van den Barselaar P."/>
            <person name="Vonk A.B.A."/>
            <person name="Vos M.C."/>
            <person name="Ahmed N."/>
            <person name="Brown T."/>
            <person name="Crook D."/>
            <person name="Lamagni T."/>
            <person name="Phin N."/>
            <person name="Smith E.G."/>
            <person name="Zambon M."/>
            <person name="Serr A."/>
            <person name="Goetting T."/>
            <person name="Ebner W."/>
            <person name="Thuermer A."/>
            <person name="Utpatel C."/>
            <person name="Sproer C."/>
            <person name="Bunk B."/>
            <person name="Nubel U."/>
            <person name="Bloemberg G."/>
            <person name="Bottger E."/>
            <person name="Niemann S."/>
            <person name="Wagner D."/>
            <person name="Sax H."/>
        </authorList>
    </citation>
    <scope>NUCLEOTIDE SEQUENCE [LARGE SCALE GENOMIC DNA]</scope>
    <source>
        <strain evidence="1 3">ZUERICH-2</strain>
    </source>
</reference>
<gene>
    <name evidence="1" type="ORF">MYCOZU2_02275</name>
    <name evidence="2" type="ORF">QRB35_27055</name>
</gene>
<dbReference type="EMBL" id="CP015267">
    <property type="protein sequence ID" value="ASL14689.1"/>
    <property type="molecule type" value="Genomic_DNA"/>
</dbReference>
<organism evidence="1 3">
    <name type="scientific">Mycobacterium intracellulare subsp. chimaera</name>
    <dbReference type="NCBI Taxonomy" id="222805"/>
    <lineage>
        <taxon>Bacteria</taxon>
        <taxon>Bacillati</taxon>
        <taxon>Actinomycetota</taxon>
        <taxon>Actinomycetes</taxon>
        <taxon>Mycobacteriales</taxon>
        <taxon>Mycobacteriaceae</taxon>
        <taxon>Mycobacterium</taxon>
        <taxon>Mycobacterium avium complex (MAC)</taxon>
    </lineage>
</organism>
<reference evidence="2" key="3">
    <citation type="submission" date="2023-06" db="EMBL/GenBank/DDBJ databases">
        <authorList>
            <person name="Spilker T."/>
        </authorList>
    </citation>
    <scope>NUCLEOTIDE SEQUENCE</scope>
    <source>
        <strain evidence="2">FLAC1071</strain>
    </source>
</reference>
<keyword evidence="4" id="KW-1185">Reference proteome</keyword>
<protein>
    <submittedName>
        <fullName evidence="1">Uncharacterized protein</fullName>
    </submittedName>
</protein>
<dbReference type="AlphaFoldDB" id="A0A220YAR3"/>
<dbReference type="Proteomes" id="UP000198286">
    <property type="component" value="Chromosome"/>
</dbReference>
<accession>A0A220YAR3</accession>
<evidence type="ECO:0000313" key="3">
    <source>
        <dbReference type="Proteomes" id="UP000198286"/>
    </source>
</evidence>
<proteinExistence type="predicted"/>
<evidence type="ECO:0000313" key="1">
    <source>
        <dbReference type="EMBL" id="ASL14689.1"/>
    </source>
</evidence>
<sequence length="85" mass="9561">MENVQYPADWLAHGGPPFESLGLRRLPAPLSDYAAITLIRDNGMWKVVAGEENTVLAEADYENIMEYLATYAWHVEHAEQQAARS</sequence>
<name>A0A220YAR3_MYCIT</name>
<dbReference type="EMBL" id="JASZZX010000042">
    <property type="protein sequence ID" value="MDM3929641.1"/>
    <property type="molecule type" value="Genomic_DNA"/>
</dbReference>
<evidence type="ECO:0000313" key="4">
    <source>
        <dbReference type="Proteomes" id="UP001529272"/>
    </source>
</evidence>
<dbReference type="KEGG" id="mchi:AN480_10525"/>
<dbReference type="Proteomes" id="UP001529272">
    <property type="component" value="Unassembled WGS sequence"/>
</dbReference>
<reference evidence="2" key="2">
    <citation type="submission" date="2023-06" db="EMBL/GenBank/DDBJ databases">
        <title>Itaconate inhibition of nontuberculous mycobacteria.</title>
        <authorList>
            <person name="Breen P."/>
            <person name="Zimbric M."/>
            <person name="Caverly L."/>
        </authorList>
    </citation>
    <scope>NUCLEOTIDE SEQUENCE</scope>
    <source>
        <strain evidence="2">FLAC1071</strain>
    </source>
</reference>
<dbReference type="STRING" id="222805.AN480_10525"/>
<evidence type="ECO:0000313" key="2">
    <source>
        <dbReference type="EMBL" id="MDM3929641.1"/>
    </source>
</evidence>
<dbReference type="RefSeq" id="WP_042911380.1">
    <property type="nucleotide sequence ID" value="NZ_CP012885.2"/>
</dbReference>